<dbReference type="EMBL" id="RXIL01000177">
    <property type="protein sequence ID" value="RZN65972.1"/>
    <property type="molecule type" value="Genomic_DNA"/>
</dbReference>
<accession>A0A520KUE0</accession>
<dbReference type="AlphaFoldDB" id="A0A520KUE0"/>
<sequence length="476" mass="54251">MKMQKNEINNPFRDIPLFAFEFVQHMREHHEVPDQLKPTLRQAIAIPQWLSVVYMQKGKITTSDLIEGAVITSYFEIQDIAKRVAIEILFFGNSSRQDKSKRPEISRKESDLNENAQIELSSTIPQSVESKNGQPILSDLASHLIEKIQALFSLSTSTEHQPVRASVKMSHEGMNQEYRKHTDEKQEVSKGTVGLGVGSGEMTALKTAFFSRKGISLRLRSQLKQYAREILNNISDLRRAYEDIEGEILRNYQYGDDWGAIDFEETLECILEENKPLDQVTYEDFFIRLKRRIRHRAVVLLLDISESMEGRSLDLLKLCSATLLYCFPVKEVAIAFFESDTYIIKEILQKDNIDNLVDNIITTNCLMGTMSSNVLKWTYQQLTNPDLARSGIYDKFCIIFSDACFFDVDVALHEIDQLQSVGVKVCIVMPSFAPTAAIAEGMEKNSELFKKQGCFIIKVGNIGQFISSIIKIFIPQ</sequence>
<dbReference type="SUPFAM" id="SSF53300">
    <property type="entry name" value="vWA-like"/>
    <property type="match status" value="1"/>
</dbReference>
<name>A0A520KUE0_9EURY</name>
<dbReference type="Gene3D" id="3.40.50.410">
    <property type="entry name" value="von Willebrand factor, type A domain"/>
    <property type="match status" value="1"/>
</dbReference>
<dbReference type="InterPro" id="IPR008912">
    <property type="entry name" value="Uncharacterised_CoxE"/>
</dbReference>
<evidence type="ECO:0000313" key="2">
    <source>
        <dbReference type="Proteomes" id="UP000320766"/>
    </source>
</evidence>
<dbReference type="Pfam" id="PF05762">
    <property type="entry name" value="VWA_CoxE"/>
    <property type="match status" value="1"/>
</dbReference>
<organism evidence="1 2">
    <name type="scientific">Candidatus Methanolliviera hydrocarbonicum</name>
    <dbReference type="NCBI Taxonomy" id="2491085"/>
    <lineage>
        <taxon>Archaea</taxon>
        <taxon>Methanobacteriati</taxon>
        <taxon>Methanobacteriota</taxon>
        <taxon>Candidatus Methanoliparia</taxon>
        <taxon>Candidatus Methanoliparales</taxon>
        <taxon>Candidatus Methanollivieraceae</taxon>
        <taxon>Candidatus Methanolliviera</taxon>
    </lineage>
</organism>
<evidence type="ECO:0000313" key="1">
    <source>
        <dbReference type="EMBL" id="RZN65972.1"/>
    </source>
</evidence>
<gene>
    <name evidence="1" type="ORF">EF807_08945</name>
</gene>
<proteinExistence type="predicted"/>
<protein>
    <submittedName>
        <fullName evidence="1">VWA domain-containing protein</fullName>
    </submittedName>
</protein>
<comment type="caution">
    <text evidence="1">The sequence shown here is derived from an EMBL/GenBank/DDBJ whole genome shotgun (WGS) entry which is preliminary data.</text>
</comment>
<dbReference type="InterPro" id="IPR036465">
    <property type="entry name" value="vWFA_dom_sf"/>
</dbReference>
<reference evidence="1 2" key="1">
    <citation type="journal article" date="2019" name="Nat. Microbiol.">
        <title>Wide diversity of methane and short-chain alkane metabolisms in uncultured archaea.</title>
        <authorList>
            <person name="Borrel G."/>
            <person name="Adam P.S."/>
            <person name="McKay L.J."/>
            <person name="Chen L.X."/>
            <person name="Sierra-Garcia I.N."/>
            <person name="Sieber C.M."/>
            <person name="Letourneur Q."/>
            <person name="Ghozlane A."/>
            <person name="Andersen G.L."/>
            <person name="Li W.J."/>
            <person name="Hallam S.J."/>
            <person name="Muyzer G."/>
            <person name="de Oliveira V.M."/>
            <person name="Inskeep W.P."/>
            <person name="Banfield J.F."/>
            <person name="Gribaldo S."/>
        </authorList>
    </citation>
    <scope>NUCLEOTIDE SEQUENCE [LARGE SCALE GENOMIC DNA]</scope>
    <source>
        <strain evidence="1">NM1b</strain>
    </source>
</reference>
<dbReference type="Proteomes" id="UP000320766">
    <property type="component" value="Unassembled WGS sequence"/>
</dbReference>